<keyword evidence="1" id="KW-1133">Transmembrane helix</keyword>
<proteinExistence type="predicted"/>
<protein>
    <submittedName>
        <fullName evidence="2">ABC-2 type transport system permease protein</fullName>
    </submittedName>
</protein>
<feature type="transmembrane region" description="Helical" evidence="1">
    <location>
        <begin position="122"/>
        <end position="141"/>
    </location>
</feature>
<evidence type="ECO:0000256" key="1">
    <source>
        <dbReference type="SAM" id="Phobius"/>
    </source>
</evidence>
<dbReference type="Proteomes" id="UP000184278">
    <property type="component" value="Unassembled WGS sequence"/>
</dbReference>
<feature type="transmembrane region" description="Helical" evidence="1">
    <location>
        <begin position="209"/>
        <end position="234"/>
    </location>
</feature>
<dbReference type="CDD" id="cd21807">
    <property type="entry name" value="ABC-2_lan_permease_MutE_EpiE-like"/>
    <property type="match status" value="1"/>
</dbReference>
<keyword evidence="1" id="KW-0472">Membrane</keyword>
<dbReference type="RefSeq" id="WP_073386191.1">
    <property type="nucleotide sequence ID" value="NZ_FQXK01000008.1"/>
</dbReference>
<dbReference type="STRING" id="1121131.SAMN02745229_01144"/>
<feature type="transmembrane region" description="Helical" evidence="1">
    <location>
        <begin position="50"/>
        <end position="69"/>
    </location>
</feature>
<feature type="transmembrane region" description="Helical" evidence="1">
    <location>
        <begin position="153"/>
        <end position="172"/>
    </location>
</feature>
<keyword evidence="3" id="KW-1185">Reference proteome</keyword>
<gene>
    <name evidence="2" type="ORF">SAMN02745229_01144</name>
</gene>
<feature type="transmembrane region" description="Helical" evidence="1">
    <location>
        <begin position="95"/>
        <end position="116"/>
    </location>
</feature>
<name>A0A1M5WRY4_BUTFI</name>
<reference evidence="3" key="1">
    <citation type="submission" date="2016-11" db="EMBL/GenBank/DDBJ databases">
        <authorList>
            <person name="Varghese N."/>
            <person name="Submissions S."/>
        </authorList>
    </citation>
    <scope>NUCLEOTIDE SEQUENCE [LARGE SCALE GENOMIC DNA]</scope>
    <source>
        <strain evidence="3">DSM 3071</strain>
    </source>
</reference>
<dbReference type="GeneID" id="89509604"/>
<organism evidence="2 3">
    <name type="scientific">Butyrivibrio fibrisolvens DSM 3071</name>
    <dbReference type="NCBI Taxonomy" id="1121131"/>
    <lineage>
        <taxon>Bacteria</taxon>
        <taxon>Bacillati</taxon>
        <taxon>Bacillota</taxon>
        <taxon>Clostridia</taxon>
        <taxon>Lachnospirales</taxon>
        <taxon>Lachnospiraceae</taxon>
        <taxon>Butyrivibrio</taxon>
    </lineage>
</organism>
<accession>A0A1M5WRY4</accession>
<dbReference type="InterPro" id="IPR021205">
    <property type="entry name" value="Lanti_perm_SpaE/MutE/EpiE-like"/>
</dbReference>
<sequence>MLGIVKAEILKSKRTMGRKLIFIFPLITFIMALLVTGGLQNAYAECVWNWWYILILPMLISILCYLTSASEKKSKFFHMTTLETGRKDLMIGKMLYLGLVILLANTMIFAVAAVVGKALSTHIPFLGGLAFVFVLTLTQLWEIPLFLFLSMKFGMVVNLMTALVITVAGILIAPTGKWLFVVSSVPMRLAIPMLHLLPSGLKVAESHPLADLSAIPVGMIESVVVLAVAAWLFLRWFDKREV</sequence>
<dbReference type="OrthoDB" id="9776525at2"/>
<keyword evidence="1" id="KW-0812">Transmembrane</keyword>
<evidence type="ECO:0000313" key="2">
    <source>
        <dbReference type="EMBL" id="SHH90395.1"/>
    </source>
</evidence>
<evidence type="ECO:0000313" key="3">
    <source>
        <dbReference type="Proteomes" id="UP000184278"/>
    </source>
</evidence>
<dbReference type="AlphaFoldDB" id="A0A1M5WRY4"/>
<feature type="transmembrane region" description="Helical" evidence="1">
    <location>
        <begin position="20"/>
        <end position="44"/>
    </location>
</feature>
<dbReference type="EMBL" id="FQXK01000008">
    <property type="protein sequence ID" value="SHH90395.1"/>
    <property type="molecule type" value="Genomic_DNA"/>
</dbReference>
<dbReference type="NCBIfam" id="TIGR03732">
    <property type="entry name" value="lanti_perm_MutE"/>
    <property type="match status" value="1"/>
</dbReference>